<protein>
    <submittedName>
        <fullName evidence="1">Uncharacterized protein</fullName>
    </submittedName>
</protein>
<organism evidence="1 2">
    <name type="scientific">Lutzomyia longipalpis</name>
    <name type="common">Sand fly</name>
    <dbReference type="NCBI Taxonomy" id="7200"/>
    <lineage>
        <taxon>Eukaryota</taxon>
        <taxon>Metazoa</taxon>
        <taxon>Ecdysozoa</taxon>
        <taxon>Arthropoda</taxon>
        <taxon>Hexapoda</taxon>
        <taxon>Insecta</taxon>
        <taxon>Pterygota</taxon>
        <taxon>Neoptera</taxon>
        <taxon>Endopterygota</taxon>
        <taxon>Diptera</taxon>
        <taxon>Nematocera</taxon>
        <taxon>Psychodoidea</taxon>
        <taxon>Psychodidae</taxon>
        <taxon>Lutzomyia</taxon>
        <taxon>Lutzomyia</taxon>
    </lineage>
</organism>
<dbReference type="InterPro" id="IPR032675">
    <property type="entry name" value="LRR_dom_sf"/>
</dbReference>
<reference evidence="1" key="1">
    <citation type="submission" date="2020-05" db="UniProtKB">
        <authorList>
            <consortium name="EnsemblMetazoa"/>
        </authorList>
    </citation>
    <scope>IDENTIFICATION</scope>
    <source>
        <strain evidence="1">Jacobina</strain>
    </source>
</reference>
<dbReference type="AlphaFoldDB" id="A0A1B0CKU2"/>
<dbReference type="EMBL" id="AJWK01016641">
    <property type="status" value="NOT_ANNOTATED_CDS"/>
    <property type="molecule type" value="Genomic_DNA"/>
</dbReference>
<dbReference type="SUPFAM" id="SSF52047">
    <property type="entry name" value="RNI-like"/>
    <property type="match status" value="1"/>
</dbReference>
<dbReference type="VEuPathDB" id="VectorBase:LLOJ005229"/>
<dbReference type="VEuPathDB" id="VectorBase:LLONM1_005082"/>
<sequence length="273" mass="32011">MPIGSSSSGEEALKDGQEGHKQTINLDAEQRLPVEFEDVAQMCYRRYRELDFEELSQSTEDGFIKLWEAEEISSRVGRYVHILRICSKSIFMDNDYLPMSVLMHFVNLRFIYLDNFDITNESCIEELRRIFPGIEYIVLDFCRCDDGIAAWLENLPKLQVLKFININEITGKCLTGLRGIKEIKLYNCSDLEPQYFEKFSEENPQIRKLSLYLDIMQHNNRILLQSIAKNFKNLESLVLWYICDMFDTFSTAGPNFEILGDLRKITRLRLCYT</sequence>
<proteinExistence type="predicted"/>
<keyword evidence="2" id="KW-1185">Reference proteome</keyword>
<dbReference type="Gene3D" id="3.80.10.10">
    <property type="entry name" value="Ribonuclease Inhibitor"/>
    <property type="match status" value="1"/>
</dbReference>
<dbReference type="EnsemblMetazoa" id="LLOJ005229-RA">
    <property type="protein sequence ID" value="LLOJ005229-PA"/>
    <property type="gene ID" value="LLOJ005229"/>
</dbReference>
<accession>A0A1B0CKU2</accession>
<evidence type="ECO:0000313" key="1">
    <source>
        <dbReference type="EnsemblMetazoa" id="LLOJ005229-PA"/>
    </source>
</evidence>
<name>A0A1B0CKU2_LUTLO</name>
<dbReference type="Proteomes" id="UP000092461">
    <property type="component" value="Unassembled WGS sequence"/>
</dbReference>
<evidence type="ECO:0000313" key="2">
    <source>
        <dbReference type="Proteomes" id="UP000092461"/>
    </source>
</evidence>